<gene>
    <name evidence="2" type="ORF">EKL98_11465</name>
</gene>
<protein>
    <recommendedName>
        <fullName evidence="1">Group II intron maturase-specific domain-containing protein</fullName>
    </recommendedName>
</protein>
<feature type="domain" description="Group II intron maturase-specific" evidence="1">
    <location>
        <begin position="2"/>
        <end position="41"/>
    </location>
</feature>
<reference evidence="2 3" key="1">
    <citation type="submission" date="2018-12" db="EMBL/GenBank/DDBJ databases">
        <title>Flavobacterium sp. nov., isolated from glacier ice.</title>
        <authorList>
            <person name="Liu Q."/>
            <person name="Xin Y.-H."/>
        </authorList>
    </citation>
    <scope>NUCLEOTIDE SEQUENCE [LARGE SCALE GENOMIC DNA]</scope>
    <source>
        <strain evidence="2 3">RB1N8</strain>
    </source>
</reference>
<name>A0A432CKR7_9FLAO</name>
<dbReference type="RefSeq" id="WP_126562547.1">
    <property type="nucleotide sequence ID" value="NZ_RYDJ01000013.1"/>
</dbReference>
<dbReference type="EMBL" id="RYDJ01000013">
    <property type="protein sequence ID" value="RTZ03603.1"/>
    <property type="molecule type" value="Genomic_DNA"/>
</dbReference>
<organism evidence="2 3">
    <name type="scientific">Flavobacterium bomense</name>
    <dbReference type="NCBI Taxonomy" id="2497483"/>
    <lineage>
        <taxon>Bacteria</taxon>
        <taxon>Pseudomonadati</taxon>
        <taxon>Bacteroidota</taxon>
        <taxon>Flavobacteriia</taxon>
        <taxon>Flavobacteriales</taxon>
        <taxon>Flavobacteriaceae</taxon>
        <taxon>Flavobacterium</taxon>
    </lineage>
</organism>
<dbReference type="Pfam" id="PF08388">
    <property type="entry name" value="GIIM"/>
    <property type="match status" value="1"/>
</dbReference>
<keyword evidence="3" id="KW-1185">Reference proteome</keyword>
<accession>A0A432CKR7</accession>
<dbReference type="AlphaFoldDB" id="A0A432CKR7"/>
<dbReference type="InterPro" id="IPR013597">
    <property type="entry name" value="Mat_intron_G2"/>
</dbReference>
<evidence type="ECO:0000259" key="1">
    <source>
        <dbReference type="Pfam" id="PF08388"/>
    </source>
</evidence>
<sequence>MEKFRAMNLHKRRKPLEQIAKENNPVLRGIINYYHHFWKDDMRMVWF</sequence>
<dbReference type="Proteomes" id="UP000280825">
    <property type="component" value="Unassembled WGS sequence"/>
</dbReference>
<evidence type="ECO:0000313" key="3">
    <source>
        <dbReference type="Proteomes" id="UP000280825"/>
    </source>
</evidence>
<comment type="caution">
    <text evidence="2">The sequence shown here is derived from an EMBL/GenBank/DDBJ whole genome shotgun (WGS) entry which is preliminary data.</text>
</comment>
<evidence type="ECO:0000313" key="2">
    <source>
        <dbReference type="EMBL" id="RTZ03603.1"/>
    </source>
</evidence>
<proteinExistence type="predicted"/>